<comment type="caution">
    <text evidence="2">The sequence shown here is derived from an EMBL/GenBank/DDBJ whole genome shotgun (WGS) entry which is preliminary data.</text>
</comment>
<dbReference type="EMBL" id="ATAY01000020">
    <property type="protein sequence ID" value="EPR13453.1"/>
    <property type="molecule type" value="Genomic_DNA"/>
</dbReference>
<dbReference type="RefSeq" id="WP_020814437.1">
    <property type="nucleotide sequence ID" value="NZ_ATAY01000020.1"/>
</dbReference>
<evidence type="ECO:0000313" key="2">
    <source>
        <dbReference type="EMBL" id="EPR13453.1"/>
    </source>
</evidence>
<dbReference type="InterPro" id="IPR024976">
    <property type="entry name" value="DUF3885"/>
</dbReference>
<protein>
    <recommendedName>
        <fullName evidence="1">DUF3885 domain-containing protein</fullName>
    </recommendedName>
</protein>
<gene>
    <name evidence="2" type="ORF">L323_04160</name>
</gene>
<dbReference type="Proteomes" id="UP000016860">
    <property type="component" value="Unassembled WGS sequence"/>
</dbReference>
<sequence length="230" mass="27123">MNFSANGRECFKHKIIAYVGKAKDGNDYMDKLLKDFLNKNYPDINHDIHVRFELGDPFPNGSDERIRQVIYRATSIFENIFSEEDYIYLVIKDWENEDPMFGNTTPQYLYTVFNTAGADTDVVEVEDEDVDGEKIYQTHKEYSIKIKVENIDYKNILTGIGNYEQGREPSIGQSIYFISVEKNVIFYMYDDRGCLVSSNSPANIKFLYNKFNDWLVEYYRKYFDSIFEKK</sequence>
<evidence type="ECO:0000259" key="1">
    <source>
        <dbReference type="Pfam" id="PF13021"/>
    </source>
</evidence>
<organism evidence="2 3">
    <name type="scientific">Ruminiclostridium papyrosolvens C7</name>
    <dbReference type="NCBI Taxonomy" id="1330534"/>
    <lineage>
        <taxon>Bacteria</taxon>
        <taxon>Bacillati</taxon>
        <taxon>Bacillota</taxon>
        <taxon>Clostridia</taxon>
        <taxon>Eubacteriales</taxon>
        <taxon>Oscillospiraceae</taxon>
        <taxon>Ruminiclostridium</taxon>
    </lineage>
</organism>
<proteinExistence type="predicted"/>
<name>U4R4Y2_9FIRM</name>
<accession>U4R4Y2</accession>
<reference evidence="2 3" key="1">
    <citation type="journal article" date="2013" name="Genome Announc.">
        <title>Draft Genome Sequence of the Cellulolytic Bacterium Clostridium papyrosolvens C7 (ATCC 700395).</title>
        <authorList>
            <person name="Zepeda V."/>
            <person name="Dassa B."/>
            <person name="Borovok I."/>
            <person name="Lamed R."/>
            <person name="Bayer E.A."/>
            <person name="Cate J.H."/>
        </authorList>
    </citation>
    <scope>NUCLEOTIDE SEQUENCE [LARGE SCALE GENOMIC DNA]</scope>
    <source>
        <strain evidence="2 3">C7</strain>
    </source>
</reference>
<dbReference type="AlphaFoldDB" id="U4R4Y2"/>
<dbReference type="PATRIC" id="fig|1330534.3.peg.833"/>
<dbReference type="STRING" id="1330534.L323_04160"/>
<dbReference type="Pfam" id="PF13021">
    <property type="entry name" value="DUF3885"/>
    <property type="match status" value="1"/>
</dbReference>
<feature type="domain" description="DUF3885" evidence="1">
    <location>
        <begin position="33"/>
        <end position="218"/>
    </location>
</feature>
<evidence type="ECO:0000313" key="3">
    <source>
        <dbReference type="Proteomes" id="UP000016860"/>
    </source>
</evidence>